<gene>
    <name evidence="1" type="ORF">UFOVP592_11</name>
</gene>
<reference evidence="1" key="1">
    <citation type="submission" date="2020-04" db="EMBL/GenBank/DDBJ databases">
        <authorList>
            <person name="Chiriac C."/>
            <person name="Salcher M."/>
            <person name="Ghai R."/>
            <person name="Kavagutti S V."/>
        </authorList>
    </citation>
    <scope>NUCLEOTIDE SEQUENCE</scope>
</reference>
<organism evidence="1">
    <name type="scientific">uncultured Caudovirales phage</name>
    <dbReference type="NCBI Taxonomy" id="2100421"/>
    <lineage>
        <taxon>Viruses</taxon>
        <taxon>Duplodnaviria</taxon>
        <taxon>Heunggongvirae</taxon>
        <taxon>Uroviricota</taxon>
        <taxon>Caudoviricetes</taxon>
        <taxon>Peduoviridae</taxon>
        <taxon>Maltschvirus</taxon>
        <taxon>Maltschvirus maltsch</taxon>
    </lineage>
</organism>
<sequence>MLKLDQTQLHKINIIDTRTGATMTYTTKNDPITSVRGVIKTIRNLQNKRIDADWLLDKYQMFLNTPAEKLAVTITQHYNFVFANAITDPVRKAQVINECKQRQANNTLVDAY</sequence>
<protein>
    <submittedName>
        <fullName evidence="1">Uncharacterized protein</fullName>
    </submittedName>
</protein>
<evidence type="ECO:0000313" key="1">
    <source>
        <dbReference type="EMBL" id="CAB4151344.1"/>
    </source>
</evidence>
<name>A0A6J5MWP1_9CAUD</name>
<accession>A0A6J5MWP1</accession>
<proteinExistence type="predicted"/>
<dbReference type="EMBL" id="LR796558">
    <property type="protein sequence ID" value="CAB4151344.1"/>
    <property type="molecule type" value="Genomic_DNA"/>
</dbReference>